<keyword evidence="8 13" id="KW-1133">Transmembrane helix</keyword>
<gene>
    <name evidence="14" type="ORF">LCGC14_2979370</name>
</gene>
<protein>
    <recommendedName>
        <fullName evidence="15">Phosphatidate cytidylyltransferase</fullName>
    </recommendedName>
</protein>
<feature type="transmembrane region" description="Helical" evidence="13">
    <location>
        <begin position="109"/>
        <end position="131"/>
    </location>
</feature>
<feature type="transmembrane region" description="Helical" evidence="13">
    <location>
        <begin position="137"/>
        <end position="156"/>
    </location>
</feature>
<evidence type="ECO:0000256" key="9">
    <source>
        <dbReference type="ARBA" id="ARBA00023098"/>
    </source>
</evidence>
<sequence length="268" mass="30246">MNFLKRTLTAFVLMTIFFLVIQFMPLLGFFIVLQILILVSLFEFYNLFSAKKIYPHKTLGIALALIISSSFYFEEISVELALFVALLVAGLYFLIYYNTLEKLVSFHSSVALTFFGAFYLSFTLNFFYPLMEERGAFYIYFLLVVIIVGDTGAYLIGSLWGRRKMVPIASPRKTWEGSIAGILTACLGALAAQQVLLPDAVLWKAILCGFLVHAVAQISDPLESLFKRAVGVKDSSNILPGHGGFLDRVDSLILAAPFFYFFLKYFWE</sequence>
<evidence type="ECO:0000256" key="6">
    <source>
        <dbReference type="ARBA" id="ARBA00022692"/>
    </source>
</evidence>
<dbReference type="EMBL" id="LAZR01060804">
    <property type="protein sequence ID" value="KKK64917.1"/>
    <property type="molecule type" value="Genomic_DNA"/>
</dbReference>
<evidence type="ECO:0000256" key="7">
    <source>
        <dbReference type="ARBA" id="ARBA00022695"/>
    </source>
</evidence>
<keyword evidence="3" id="KW-1003">Cell membrane</keyword>
<keyword evidence="5" id="KW-0808">Transferase</keyword>
<proteinExistence type="inferred from homology"/>
<dbReference type="GO" id="GO:0004605">
    <property type="term" value="F:phosphatidate cytidylyltransferase activity"/>
    <property type="evidence" value="ECO:0007669"/>
    <property type="project" value="TreeGrafter"/>
</dbReference>
<comment type="similarity">
    <text evidence="2">Belongs to the CDS family.</text>
</comment>
<accession>A0A0F8X744</accession>
<evidence type="ECO:0000256" key="10">
    <source>
        <dbReference type="ARBA" id="ARBA00023136"/>
    </source>
</evidence>
<reference evidence="14" key="1">
    <citation type="journal article" date="2015" name="Nature">
        <title>Complex archaea that bridge the gap between prokaryotes and eukaryotes.</title>
        <authorList>
            <person name="Spang A."/>
            <person name="Saw J.H."/>
            <person name="Jorgensen S.L."/>
            <person name="Zaremba-Niedzwiedzka K."/>
            <person name="Martijn J."/>
            <person name="Lind A.E."/>
            <person name="van Eijk R."/>
            <person name="Schleper C."/>
            <person name="Guy L."/>
            <person name="Ettema T.J."/>
        </authorList>
    </citation>
    <scope>NUCLEOTIDE SEQUENCE</scope>
</reference>
<dbReference type="GO" id="GO:0005886">
    <property type="term" value="C:plasma membrane"/>
    <property type="evidence" value="ECO:0007669"/>
    <property type="project" value="UniProtKB-SubCell"/>
</dbReference>
<evidence type="ECO:0000256" key="13">
    <source>
        <dbReference type="SAM" id="Phobius"/>
    </source>
</evidence>
<evidence type="ECO:0000256" key="3">
    <source>
        <dbReference type="ARBA" id="ARBA00022475"/>
    </source>
</evidence>
<dbReference type="GO" id="GO:0016024">
    <property type="term" value="P:CDP-diacylglycerol biosynthetic process"/>
    <property type="evidence" value="ECO:0007669"/>
    <property type="project" value="TreeGrafter"/>
</dbReference>
<organism evidence="14">
    <name type="scientific">marine sediment metagenome</name>
    <dbReference type="NCBI Taxonomy" id="412755"/>
    <lineage>
        <taxon>unclassified sequences</taxon>
        <taxon>metagenomes</taxon>
        <taxon>ecological metagenomes</taxon>
    </lineage>
</organism>
<name>A0A0F8X744_9ZZZZ</name>
<evidence type="ECO:0008006" key="15">
    <source>
        <dbReference type="Google" id="ProtNLM"/>
    </source>
</evidence>
<dbReference type="InterPro" id="IPR000374">
    <property type="entry name" value="PC_trans"/>
</dbReference>
<dbReference type="PANTHER" id="PTHR46382">
    <property type="entry name" value="PHOSPHATIDATE CYTIDYLYLTRANSFERASE"/>
    <property type="match status" value="1"/>
</dbReference>
<evidence type="ECO:0000313" key="14">
    <source>
        <dbReference type="EMBL" id="KKK64917.1"/>
    </source>
</evidence>
<feature type="transmembrane region" description="Helical" evidence="13">
    <location>
        <begin position="79"/>
        <end position="97"/>
    </location>
</feature>
<keyword evidence="10 13" id="KW-0472">Membrane</keyword>
<keyword evidence="11" id="KW-0594">Phospholipid biosynthesis</keyword>
<dbReference type="PANTHER" id="PTHR46382:SF1">
    <property type="entry name" value="PHOSPHATIDATE CYTIDYLYLTRANSFERASE"/>
    <property type="match status" value="1"/>
</dbReference>
<evidence type="ECO:0000256" key="12">
    <source>
        <dbReference type="ARBA" id="ARBA00023264"/>
    </source>
</evidence>
<keyword evidence="4" id="KW-0444">Lipid biosynthesis</keyword>
<comment type="caution">
    <text evidence="14">The sequence shown here is derived from an EMBL/GenBank/DDBJ whole genome shotgun (WGS) entry which is preliminary data.</text>
</comment>
<evidence type="ECO:0000256" key="1">
    <source>
        <dbReference type="ARBA" id="ARBA00004651"/>
    </source>
</evidence>
<keyword evidence="9" id="KW-0443">Lipid metabolism</keyword>
<dbReference type="AlphaFoldDB" id="A0A0F8X744"/>
<dbReference type="PROSITE" id="PS01315">
    <property type="entry name" value="CDS"/>
    <property type="match status" value="1"/>
</dbReference>
<evidence type="ECO:0000256" key="8">
    <source>
        <dbReference type="ARBA" id="ARBA00022989"/>
    </source>
</evidence>
<dbReference type="Pfam" id="PF01148">
    <property type="entry name" value="CTP_transf_1"/>
    <property type="match status" value="1"/>
</dbReference>
<comment type="subcellular location">
    <subcellularLocation>
        <location evidence="1">Cell membrane</location>
        <topology evidence="1">Multi-pass membrane protein</topology>
    </subcellularLocation>
</comment>
<evidence type="ECO:0000256" key="2">
    <source>
        <dbReference type="ARBA" id="ARBA00010185"/>
    </source>
</evidence>
<feature type="transmembrane region" description="Helical" evidence="13">
    <location>
        <begin position="54"/>
        <end position="73"/>
    </location>
</feature>
<keyword evidence="12" id="KW-1208">Phospholipid metabolism</keyword>
<keyword evidence="7" id="KW-0548">Nucleotidyltransferase</keyword>
<evidence type="ECO:0000256" key="4">
    <source>
        <dbReference type="ARBA" id="ARBA00022516"/>
    </source>
</evidence>
<keyword evidence="6 13" id="KW-0812">Transmembrane</keyword>
<evidence type="ECO:0000256" key="5">
    <source>
        <dbReference type="ARBA" id="ARBA00022679"/>
    </source>
</evidence>
<feature type="transmembrane region" description="Helical" evidence="13">
    <location>
        <begin position="12"/>
        <end position="42"/>
    </location>
</feature>
<evidence type="ECO:0000256" key="11">
    <source>
        <dbReference type="ARBA" id="ARBA00023209"/>
    </source>
</evidence>